<gene>
    <name evidence="1" type="ORF">ACFSC0_00850</name>
</gene>
<reference evidence="2" key="1">
    <citation type="journal article" date="2019" name="Int. J. Syst. Evol. Microbiol.">
        <title>The Global Catalogue of Microorganisms (GCM) 10K type strain sequencing project: providing services to taxonomists for standard genome sequencing and annotation.</title>
        <authorList>
            <consortium name="The Broad Institute Genomics Platform"/>
            <consortium name="The Broad Institute Genome Sequencing Center for Infectious Disease"/>
            <person name="Wu L."/>
            <person name="Ma J."/>
        </authorList>
    </citation>
    <scope>NUCLEOTIDE SEQUENCE [LARGE SCALE GENOMIC DNA]</scope>
    <source>
        <strain evidence="2">DFY28</strain>
    </source>
</reference>
<dbReference type="EMBL" id="JBHUEY010000001">
    <property type="protein sequence ID" value="MFD1781929.1"/>
    <property type="molecule type" value="Genomic_DNA"/>
</dbReference>
<dbReference type="RefSeq" id="WP_377281238.1">
    <property type="nucleotide sequence ID" value="NZ_JBHRSI010000003.1"/>
</dbReference>
<accession>A0ABW4MXM4</accession>
<evidence type="ECO:0000313" key="2">
    <source>
        <dbReference type="Proteomes" id="UP001597237"/>
    </source>
</evidence>
<evidence type="ECO:0000313" key="1">
    <source>
        <dbReference type="EMBL" id="MFD1781929.1"/>
    </source>
</evidence>
<protein>
    <submittedName>
        <fullName evidence="1">Uncharacterized protein</fullName>
    </submittedName>
</protein>
<comment type="caution">
    <text evidence="1">The sequence shown here is derived from an EMBL/GenBank/DDBJ whole genome shotgun (WGS) entry which is preliminary data.</text>
</comment>
<organism evidence="1 2">
    <name type="scientific">Phenylobacterium terrae</name>
    <dbReference type="NCBI Taxonomy" id="2665495"/>
    <lineage>
        <taxon>Bacteria</taxon>
        <taxon>Pseudomonadati</taxon>
        <taxon>Pseudomonadota</taxon>
        <taxon>Alphaproteobacteria</taxon>
        <taxon>Caulobacterales</taxon>
        <taxon>Caulobacteraceae</taxon>
        <taxon>Phenylobacterium</taxon>
    </lineage>
</organism>
<dbReference type="Proteomes" id="UP001597237">
    <property type="component" value="Unassembled WGS sequence"/>
</dbReference>
<keyword evidence="2" id="KW-1185">Reference proteome</keyword>
<sequence length="253" mass="28188">MDQVRTARARRLRPYFEVQLRFAQALAERLGEPLTQVALTHTNLHRRFGLGAPEGPARPEWAAYAEGLGAAASLEAQLDWTETVFVRSPEESSGRPAFGCFSYDAPNAEGEVRIHFTNRDADDVSPLAAEKVPRRLADLRAMFADVRERHPQAGFVRGGSWLYNIEAYRRLFPPAYGASRRAPERVHLNGTSSWGQFLDHREAIKPAARDAFLADLPRLDPAAPWTAFPLRALHVRAPIGLFYAFYGLAPAPA</sequence>
<name>A0ABW4MXM4_9CAUL</name>
<proteinExistence type="predicted"/>